<gene>
    <name evidence="2" type="ORF">R69888_05444</name>
</gene>
<dbReference type="PROSITE" id="PS51746">
    <property type="entry name" value="PPM_2"/>
    <property type="match status" value="1"/>
</dbReference>
<dbReference type="InterPro" id="IPR001932">
    <property type="entry name" value="PPM-type_phosphatase-like_dom"/>
</dbReference>
<dbReference type="RefSeq" id="WP_211614779.1">
    <property type="nucleotide sequence ID" value="NZ_CAJNBK010000021.1"/>
</dbReference>
<evidence type="ECO:0000313" key="3">
    <source>
        <dbReference type="Proteomes" id="UP000672526"/>
    </source>
</evidence>
<proteinExistence type="predicted"/>
<dbReference type="EMBL" id="CAJNBK010000021">
    <property type="protein sequence ID" value="CAE6806215.1"/>
    <property type="molecule type" value="Genomic_DNA"/>
</dbReference>
<sequence length="251" mass="27383">MDISYAYFSCTGDRSGNQDVIGHVVAEGHACFVVSDGIAGEPGGEVAAQCAVNHILAQGSARAMTSVAIEACIKDANDAILAEQARDPRNRKMGATVVALFIDRMTRTAQWAHLGDSRLYHFRRGLLIHRTRDHSLLQRMADAGLPLDGISPNLLDRALGVRGDITPCVSPIQPLHDGDAFLLCTDGLWHAVSDTNIEQHLRIVNKADDWLSLLRHAVSHQHTHGASMDNYSALAVWVGRPEDVTLQRIKE</sequence>
<organism evidence="2 3">
    <name type="scientific">Paraburkholderia haematera</name>
    <dbReference type="NCBI Taxonomy" id="2793077"/>
    <lineage>
        <taxon>Bacteria</taxon>
        <taxon>Pseudomonadati</taxon>
        <taxon>Pseudomonadota</taxon>
        <taxon>Betaproteobacteria</taxon>
        <taxon>Burkholderiales</taxon>
        <taxon>Burkholderiaceae</taxon>
        <taxon>Paraburkholderia</taxon>
    </lineage>
</organism>
<dbReference type="InterPro" id="IPR036457">
    <property type="entry name" value="PPM-type-like_dom_sf"/>
</dbReference>
<dbReference type="SMART" id="SM00332">
    <property type="entry name" value="PP2Cc"/>
    <property type="match status" value="1"/>
</dbReference>
<name>A0ABN7MH69_9BURK</name>
<feature type="domain" description="PPM-type phosphatase" evidence="1">
    <location>
        <begin position="4"/>
        <end position="238"/>
    </location>
</feature>
<evidence type="ECO:0000259" key="1">
    <source>
        <dbReference type="PROSITE" id="PS51746"/>
    </source>
</evidence>
<protein>
    <recommendedName>
        <fullName evidence="1">PPM-type phosphatase domain-containing protein</fullName>
    </recommendedName>
</protein>
<evidence type="ECO:0000313" key="2">
    <source>
        <dbReference type="EMBL" id="CAE6806215.1"/>
    </source>
</evidence>
<reference evidence="2 3" key="1">
    <citation type="submission" date="2021-02" db="EMBL/GenBank/DDBJ databases">
        <authorList>
            <person name="Vanwijnsberghe S."/>
        </authorList>
    </citation>
    <scope>NUCLEOTIDE SEQUENCE [LARGE SCALE GENOMIC DNA]</scope>
    <source>
        <strain evidence="2 3">LMG 31837</strain>
    </source>
</reference>
<dbReference type="SUPFAM" id="SSF81606">
    <property type="entry name" value="PP2C-like"/>
    <property type="match status" value="1"/>
</dbReference>
<accession>A0ABN7MH69</accession>
<keyword evidence="3" id="KW-1185">Reference proteome</keyword>
<comment type="caution">
    <text evidence="2">The sequence shown here is derived from an EMBL/GenBank/DDBJ whole genome shotgun (WGS) entry which is preliminary data.</text>
</comment>
<dbReference type="Pfam" id="PF13672">
    <property type="entry name" value="PP2C_2"/>
    <property type="match status" value="1"/>
</dbReference>
<dbReference type="Gene3D" id="3.60.40.10">
    <property type="entry name" value="PPM-type phosphatase domain"/>
    <property type="match status" value="1"/>
</dbReference>
<dbReference type="Proteomes" id="UP000672526">
    <property type="component" value="Unassembled WGS sequence"/>
</dbReference>
<dbReference type="SMART" id="SM00331">
    <property type="entry name" value="PP2C_SIG"/>
    <property type="match status" value="1"/>
</dbReference>
<dbReference type="CDD" id="cd00143">
    <property type="entry name" value="PP2Cc"/>
    <property type="match status" value="1"/>
</dbReference>